<dbReference type="PANTHER" id="PTHR11351">
    <property type="entry name" value="ACYL-COA DESATURASE"/>
    <property type="match status" value="1"/>
</dbReference>
<keyword evidence="12" id="KW-0275">Fatty acid biosynthesis</keyword>
<evidence type="ECO:0000256" key="1">
    <source>
        <dbReference type="ARBA" id="ARBA00004141"/>
    </source>
</evidence>
<evidence type="ECO:0000256" key="6">
    <source>
        <dbReference type="ARBA" id="ARBA00022832"/>
    </source>
</evidence>
<dbReference type="GO" id="GO:0016020">
    <property type="term" value="C:membrane"/>
    <property type="evidence" value="ECO:0007669"/>
    <property type="project" value="UniProtKB-SubCell"/>
</dbReference>
<keyword evidence="16" id="KW-1185">Reference proteome</keyword>
<dbReference type="Pfam" id="PF00173">
    <property type="entry name" value="Cyt-b5"/>
    <property type="match status" value="1"/>
</dbReference>
<dbReference type="EMBL" id="JAEFCI010006743">
    <property type="protein sequence ID" value="KAG5459497.1"/>
    <property type="molecule type" value="Genomic_DNA"/>
</dbReference>
<keyword evidence="10" id="KW-0443">Lipid metabolism</keyword>
<dbReference type="PANTHER" id="PTHR11351:SF31">
    <property type="entry name" value="DESATURASE 1, ISOFORM A-RELATED"/>
    <property type="match status" value="1"/>
</dbReference>
<evidence type="ECO:0000256" key="11">
    <source>
        <dbReference type="ARBA" id="ARBA00023136"/>
    </source>
</evidence>
<keyword evidence="8" id="KW-0560">Oxidoreductase</keyword>
<evidence type="ECO:0000256" key="9">
    <source>
        <dbReference type="ARBA" id="ARBA00023004"/>
    </source>
</evidence>
<keyword evidence="9" id="KW-0408">Iron</keyword>
<keyword evidence="6" id="KW-0276">Fatty acid metabolism</keyword>
<dbReference type="InterPro" id="IPR001199">
    <property type="entry name" value="Cyt_B5-like_heme/steroid-bd"/>
</dbReference>
<evidence type="ECO:0000256" key="13">
    <source>
        <dbReference type="SAM" id="Phobius"/>
    </source>
</evidence>
<reference evidence="15 16" key="1">
    <citation type="journal article" name="Sci. Rep.">
        <title>Genome-scale phylogenetic analyses confirm Olpidium as the closest living zoosporic fungus to the non-flagellated, terrestrial fungi.</title>
        <authorList>
            <person name="Chang Y."/>
            <person name="Rochon D."/>
            <person name="Sekimoto S."/>
            <person name="Wang Y."/>
            <person name="Chovatia M."/>
            <person name="Sandor L."/>
            <person name="Salamov A."/>
            <person name="Grigoriev I.V."/>
            <person name="Stajich J.E."/>
            <person name="Spatafora J.W."/>
        </authorList>
    </citation>
    <scope>NUCLEOTIDE SEQUENCE [LARGE SCALE GENOMIC DNA]</scope>
    <source>
        <strain evidence="15">S191</strain>
    </source>
</reference>
<dbReference type="InterPro" id="IPR036400">
    <property type="entry name" value="Cyt_B5-like_heme/steroid_sf"/>
</dbReference>
<dbReference type="SMART" id="SM01117">
    <property type="entry name" value="Cyt-b5"/>
    <property type="match status" value="1"/>
</dbReference>
<dbReference type="Proteomes" id="UP000673691">
    <property type="component" value="Unassembled WGS sequence"/>
</dbReference>
<dbReference type="SUPFAM" id="SSF55856">
    <property type="entry name" value="Cytochrome b5-like heme/steroid binding domain"/>
    <property type="match status" value="1"/>
</dbReference>
<dbReference type="AlphaFoldDB" id="A0A8H7ZUP0"/>
<dbReference type="InterPro" id="IPR001522">
    <property type="entry name" value="FADS-1_CS"/>
</dbReference>
<dbReference type="GO" id="GO:0006633">
    <property type="term" value="P:fatty acid biosynthetic process"/>
    <property type="evidence" value="ECO:0007669"/>
    <property type="project" value="UniProtKB-KW"/>
</dbReference>
<keyword evidence="4 13" id="KW-0812">Transmembrane</keyword>
<evidence type="ECO:0000256" key="3">
    <source>
        <dbReference type="ARBA" id="ARBA00022516"/>
    </source>
</evidence>
<sequence>MGYHRLWSHRAYTASLPLRAFLAFCGTLGFQAEVLFSATGGAVRARRPGARAGGTRPPWARCARCLNAAEFFFCPAGARATFPVVQFQHKYYLQLAMTVGFLLPTVLAATWGDALGGFLWAGFVARLGIWHCTFMINSFAHWGGEMPFARGVSAKGGMLLAFLTWGEGYHNFHHEFPKDYRNGVRTWDWDPTKWGIYLLSRVGLASKLYRAPASEIQKAMIAVKEAELLERRKRYDWGPERDALPAMTRERFARLVREDPEARQWVLIDGYVLDTKAYASSHPGGHKVFQSFRGKDASSAFNGGMNVHTASARSMAKMLRVARIVDDDKEE</sequence>
<evidence type="ECO:0000256" key="10">
    <source>
        <dbReference type="ARBA" id="ARBA00023098"/>
    </source>
</evidence>
<proteinExistence type="inferred from homology"/>
<dbReference type="Gene3D" id="3.10.120.10">
    <property type="entry name" value="Cytochrome b5-like heme/steroid binding domain"/>
    <property type="match status" value="1"/>
</dbReference>
<keyword evidence="7 13" id="KW-1133">Transmembrane helix</keyword>
<keyword evidence="3" id="KW-0444">Lipid biosynthesis</keyword>
<feature type="transmembrane region" description="Helical" evidence="13">
    <location>
        <begin position="91"/>
        <end position="112"/>
    </location>
</feature>
<protein>
    <recommendedName>
        <fullName evidence="14">Cytochrome b5 heme-binding domain-containing protein</fullName>
    </recommendedName>
</protein>
<dbReference type="PRINTS" id="PR00075">
    <property type="entry name" value="FACDDSATRASE"/>
</dbReference>
<comment type="caution">
    <text evidence="15">The sequence shown here is derived from an EMBL/GenBank/DDBJ whole genome shotgun (WGS) entry which is preliminary data.</text>
</comment>
<evidence type="ECO:0000256" key="5">
    <source>
        <dbReference type="ARBA" id="ARBA00022723"/>
    </source>
</evidence>
<keyword evidence="11 13" id="KW-0472">Membrane</keyword>
<evidence type="ECO:0000256" key="4">
    <source>
        <dbReference type="ARBA" id="ARBA00022692"/>
    </source>
</evidence>
<gene>
    <name evidence="15" type="ORF">BJ554DRAFT_94</name>
</gene>
<evidence type="ECO:0000259" key="14">
    <source>
        <dbReference type="PROSITE" id="PS50255"/>
    </source>
</evidence>
<comment type="subcellular location">
    <subcellularLocation>
        <location evidence="1">Membrane</location>
        <topology evidence="1">Multi-pass membrane protein</topology>
    </subcellularLocation>
</comment>
<dbReference type="GO" id="GO:0016717">
    <property type="term" value="F:oxidoreductase activity, acting on paired donors, with oxidation of a pair of donors resulting in the reduction of molecular oxygen to two molecules of water"/>
    <property type="evidence" value="ECO:0007669"/>
    <property type="project" value="InterPro"/>
</dbReference>
<organism evidence="15 16">
    <name type="scientific">Olpidium bornovanus</name>
    <dbReference type="NCBI Taxonomy" id="278681"/>
    <lineage>
        <taxon>Eukaryota</taxon>
        <taxon>Fungi</taxon>
        <taxon>Fungi incertae sedis</taxon>
        <taxon>Olpidiomycota</taxon>
        <taxon>Olpidiomycotina</taxon>
        <taxon>Olpidiomycetes</taxon>
        <taxon>Olpidiales</taxon>
        <taxon>Olpidiaceae</taxon>
        <taxon>Olpidium</taxon>
    </lineage>
</organism>
<dbReference type="CDD" id="cd03505">
    <property type="entry name" value="Delta9-FADS-like"/>
    <property type="match status" value="1"/>
</dbReference>
<accession>A0A8H7ZUP0</accession>
<evidence type="ECO:0000313" key="15">
    <source>
        <dbReference type="EMBL" id="KAG5459497.1"/>
    </source>
</evidence>
<dbReference type="InterPro" id="IPR015876">
    <property type="entry name" value="Acyl-CoA_DS"/>
</dbReference>
<evidence type="ECO:0000313" key="16">
    <source>
        <dbReference type="Proteomes" id="UP000673691"/>
    </source>
</evidence>
<evidence type="ECO:0000256" key="2">
    <source>
        <dbReference type="ARBA" id="ARBA00009295"/>
    </source>
</evidence>
<dbReference type="PROSITE" id="PS50255">
    <property type="entry name" value="CYTOCHROME_B5_2"/>
    <property type="match status" value="1"/>
</dbReference>
<name>A0A8H7ZUP0_9FUNG</name>
<dbReference type="PROSITE" id="PS00476">
    <property type="entry name" value="FATTY_ACID_DESATUR_1"/>
    <property type="match status" value="1"/>
</dbReference>
<dbReference type="GO" id="GO:0046872">
    <property type="term" value="F:metal ion binding"/>
    <property type="evidence" value="ECO:0007669"/>
    <property type="project" value="UniProtKB-KW"/>
</dbReference>
<dbReference type="OrthoDB" id="10260134at2759"/>
<evidence type="ECO:0000256" key="12">
    <source>
        <dbReference type="ARBA" id="ARBA00023160"/>
    </source>
</evidence>
<evidence type="ECO:0000256" key="8">
    <source>
        <dbReference type="ARBA" id="ARBA00023002"/>
    </source>
</evidence>
<feature type="transmembrane region" description="Helical" evidence="13">
    <location>
        <begin position="20"/>
        <end position="43"/>
    </location>
</feature>
<keyword evidence="5" id="KW-0479">Metal-binding</keyword>
<feature type="domain" description="Cytochrome b5 heme-binding" evidence="14">
    <location>
        <begin position="244"/>
        <end position="325"/>
    </location>
</feature>
<comment type="similarity">
    <text evidence="2">Belongs to the fatty acid desaturase type 1 family.</text>
</comment>
<evidence type="ECO:0000256" key="7">
    <source>
        <dbReference type="ARBA" id="ARBA00022989"/>
    </source>
</evidence>